<feature type="region of interest" description="Disordered" evidence="1">
    <location>
        <begin position="1132"/>
        <end position="1158"/>
    </location>
</feature>
<feature type="domain" description="KOW" evidence="2">
    <location>
        <begin position="753"/>
        <end position="780"/>
    </location>
</feature>
<evidence type="ECO:0000256" key="1">
    <source>
        <dbReference type="SAM" id="MobiDB-lite"/>
    </source>
</evidence>
<gene>
    <name evidence="3" type="ORF">R3P38DRAFT_3210896</name>
</gene>
<feature type="compositionally biased region" description="Acidic residues" evidence="1">
    <location>
        <begin position="511"/>
        <end position="528"/>
    </location>
</feature>
<organism evidence="3 4">
    <name type="scientific">Favolaschia claudopus</name>
    <dbReference type="NCBI Taxonomy" id="2862362"/>
    <lineage>
        <taxon>Eukaryota</taxon>
        <taxon>Fungi</taxon>
        <taxon>Dikarya</taxon>
        <taxon>Basidiomycota</taxon>
        <taxon>Agaricomycotina</taxon>
        <taxon>Agaricomycetes</taxon>
        <taxon>Agaricomycetidae</taxon>
        <taxon>Agaricales</taxon>
        <taxon>Marasmiineae</taxon>
        <taxon>Mycenaceae</taxon>
        <taxon>Favolaschia</taxon>
    </lineage>
</organism>
<feature type="compositionally biased region" description="Pro residues" evidence="1">
    <location>
        <begin position="1132"/>
        <end position="1146"/>
    </location>
</feature>
<keyword evidence="4" id="KW-1185">Reference proteome</keyword>
<feature type="region of interest" description="Disordered" evidence="1">
    <location>
        <begin position="411"/>
        <end position="474"/>
    </location>
</feature>
<evidence type="ECO:0000313" key="4">
    <source>
        <dbReference type="Proteomes" id="UP001362999"/>
    </source>
</evidence>
<protein>
    <recommendedName>
        <fullName evidence="2">KOW domain-containing protein</fullName>
    </recommendedName>
</protein>
<dbReference type="SMART" id="SM00739">
    <property type="entry name" value="KOW"/>
    <property type="match status" value="3"/>
</dbReference>
<evidence type="ECO:0000259" key="2">
    <source>
        <dbReference type="SMART" id="SM00739"/>
    </source>
</evidence>
<dbReference type="InterPro" id="IPR005824">
    <property type="entry name" value="KOW"/>
</dbReference>
<feature type="domain" description="KOW" evidence="2">
    <location>
        <begin position="878"/>
        <end position="905"/>
    </location>
</feature>
<feature type="domain" description="KOW" evidence="2">
    <location>
        <begin position="654"/>
        <end position="681"/>
    </location>
</feature>
<accession>A0AAW0AFR7</accession>
<sequence length="1337" mass="150915">MPSVLSKPSPILKIPLELVEEIIDASIETASPWWSLELDIKRTLMQVCAMWRTYMLNHSKYWTTIVIHIHLSPAYLCFLVQKAVATQRPLDVTIDTGLADLAWTNGIDNLHPWIPHILLPLGHASHWFHSLFVSTHGQRSLNLILEAVCITNAMMLQRIELALCRERWLEIPARLLDIPSPILTSIALDTVVPVWEDYSCLHRINTLRIGHFRTSLTWDCLRAVLIASTQLTTLSIINVSCDTLPMFLPPIEMGTVENFELVFTDHENIEVVTNIHMPLLKKVKLTGLGEAPWRDLAATCPGLLKKPMELSISVDDETIVGCDVFHSLPTVELLDLRGCSLLIVDAIFRRKPNELPPPHFPKLVTVVTGNGIEQDLVGYLARCAQPGCFALFETLNADVYNFQPSRAEPLFLRSSSDKTPDPTQLAGYLRSSPPLESPPTKRRRVHSTVAIDEHNESEPDMEEEGGTSEGGKDQESLYQEQYMRSFRYSARRNTPDPSMRRFFDLEAVADGGEDVTDEESENDRDFLDDTGVISSPPQVLYEERNNSSGDILPLEDDFQAFKERAVLYRQQVRTERCRENDIPDDTNNEASTSKGDFYRCRPCPSRSALPKPPHDLTHHNARALATYRAAHGFPPKRSTLPFWLELAATEAKHRLEKGQWVRVGWGKYKGRLAFVISTNAIYLPGRQPPIFHLSKPRHTVQLLRPPTSDECHALKVFPFQALLQIATEEEFAPFASSHHVELRRLVRTIRGPPLRSGDRVVVVSGRYQGQSGYLAEIHPTLAATNGQRIAKVVPAYHGTYNPTMPDVVIFPEMKDLRAHLLDFPYVLSIGDRVRLIERDVEGVDGRIVNVDAANESVQFRNRNGALYDPCTVDQLTRVWQEGDFVTVRSGEHKGRSGSVMTVDSQFGRIELFDLNRLELKRPSKQWQDGRLFWVRSCDVDFNTVGYTVTFGVPAPVHQINPLWLPESIEERVPYATMFAAPDTRRVAVTVQTPTVDDDTEDLHTDGFRGTVVGVYNSVARETRLSSVENEWTDKLRNYANSYYPKLAAHDSRLNKIRIQGRDAIVQSENNHEGLLLTLRRTGGPELVQDVPIEKVVHHWTMVPLLETRAMSHEALRGHQDLFTVEQKYAAFPPLPPPPRPRTPCPSPSSAAFESPPKLKGETTGEWLCIPGLSPKRLDVIVQGVRDEMQLSPKVREMEGRRGYLLLNADVPARDTTKKFSRPRREDKLDVYGLTIGGTKHPIDRRYLRPCRTTTDSRTMSEIVHRVVVIGPDIGGGLTSQGCYGETDPFVTHSHGTDIVAVRFTREQHHFFQTSSLCLSENVRIAAPQGIFEVFNPE</sequence>
<reference evidence="3 4" key="1">
    <citation type="journal article" date="2024" name="J Genomics">
        <title>Draft genome sequencing and assembly of Favolaschia claudopus CIRM-BRFM 2984 isolated from oak limbs.</title>
        <authorList>
            <person name="Navarro D."/>
            <person name="Drula E."/>
            <person name="Chaduli D."/>
            <person name="Cazenave R."/>
            <person name="Ahrendt S."/>
            <person name="Wang J."/>
            <person name="Lipzen A."/>
            <person name="Daum C."/>
            <person name="Barry K."/>
            <person name="Grigoriev I.V."/>
            <person name="Favel A."/>
            <person name="Rosso M.N."/>
            <person name="Martin F."/>
        </authorList>
    </citation>
    <scope>NUCLEOTIDE SEQUENCE [LARGE SCALE GENOMIC DNA]</scope>
    <source>
        <strain evidence="3 4">CIRM-BRFM 2984</strain>
    </source>
</reference>
<dbReference type="EMBL" id="JAWWNJ010000068">
    <property type="protein sequence ID" value="KAK7008185.1"/>
    <property type="molecule type" value="Genomic_DNA"/>
</dbReference>
<proteinExistence type="predicted"/>
<evidence type="ECO:0000313" key="3">
    <source>
        <dbReference type="EMBL" id="KAK7008185.1"/>
    </source>
</evidence>
<feature type="region of interest" description="Disordered" evidence="1">
    <location>
        <begin position="511"/>
        <end position="534"/>
    </location>
</feature>
<dbReference type="Proteomes" id="UP001362999">
    <property type="component" value="Unassembled WGS sequence"/>
</dbReference>
<comment type="caution">
    <text evidence="3">The sequence shown here is derived from an EMBL/GenBank/DDBJ whole genome shotgun (WGS) entry which is preliminary data.</text>
</comment>
<name>A0AAW0AFR7_9AGAR</name>